<sequence>MWSSGTSIICGATEFQSDVECRSSIGTSYGGMSPYLNSFIESPRTSLTLSTISSAIPPVRHQVELHPHLSCELDRSSVMETQLSLQSPSPMVKDGDSFRSPSPVMELVLIDGDL</sequence>
<protein>
    <submittedName>
        <fullName evidence="1">Uncharacterized protein</fullName>
    </submittedName>
</protein>
<evidence type="ECO:0000313" key="2">
    <source>
        <dbReference type="Proteomes" id="UP001280121"/>
    </source>
</evidence>
<proteinExistence type="predicted"/>
<dbReference type="AlphaFoldDB" id="A0AAD9XS58"/>
<dbReference type="EMBL" id="JANJYI010000001">
    <property type="protein sequence ID" value="KAK2664799.1"/>
    <property type="molecule type" value="Genomic_DNA"/>
</dbReference>
<evidence type="ECO:0000313" key="1">
    <source>
        <dbReference type="EMBL" id="KAK2664799.1"/>
    </source>
</evidence>
<gene>
    <name evidence="1" type="ORF">Ddye_003373</name>
</gene>
<reference evidence="1" key="1">
    <citation type="journal article" date="2023" name="Plant J.">
        <title>Genome sequences and population genomics provide insights into the demographic history, inbreeding, and mutation load of two 'living fossil' tree species of Dipteronia.</title>
        <authorList>
            <person name="Feng Y."/>
            <person name="Comes H.P."/>
            <person name="Chen J."/>
            <person name="Zhu S."/>
            <person name="Lu R."/>
            <person name="Zhang X."/>
            <person name="Li P."/>
            <person name="Qiu J."/>
            <person name="Olsen K.M."/>
            <person name="Qiu Y."/>
        </authorList>
    </citation>
    <scope>NUCLEOTIDE SEQUENCE</scope>
    <source>
        <strain evidence="1">KIB01</strain>
    </source>
</reference>
<name>A0AAD9XS58_9ROSI</name>
<accession>A0AAD9XS58</accession>
<comment type="caution">
    <text evidence="1">The sequence shown here is derived from an EMBL/GenBank/DDBJ whole genome shotgun (WGS) entry which is preliminary data.</text>
</comment>
<organism evidence="1 2">
    <name type="scientific">Dipteronia dyeriana</name>
    <dbReference type="NCBI Taxonomy" id="168575"/>
    <lineage>
        <taxon>Eukaryota</taxon>
        <taxon>Viridiplantae</taxon>
        <taxon>Streptophyta</taxon>
        <taxon>Embryophyta</taxon>
        <taxon>Tracheophyta</taxon>
        <taxon>Spermatophyta</taxon>
        <taxon>Magnoliopsida</taxon>
        <taxon>eudicotyledons</taxon>
        <taxon>Gunneridae</taxon>
        <taxon>Pentapetalae</taxon>
        <taxon>rosids</taxon>
        <taxon>malvids</taxon>
        <taxon>Sapindales</taxon>
        <taxon>Sapindaceae</taxon>
        <taxon>Hippocastanoideae</taxon>
        <taxon>Acereae</taxon>
        <taxon>Dipteronia</taxon>
    </lineage>
</organism>
<keyword evidence="2" id="KW-1185">Reference proteome</keyword>
<dbReference type="Proteomes" id="UP001280121">
    <property type="component" value="Unassembled WGS sequence"/>
</dbReference>